<reference evidence="13 16" key="2">
    <citation type="submission" date="2017-09" db="EMBL/GenBank/DDBJ databases">
        <title>Extensive intraspecific genome diversity in a model arbuscular mycorrhizal fungus.</title>
        <authorList>
            <person name="Chen E.C."/>
            <person name="Morin E."/>
            <person name="Beaudet D."/>
            <person name="Noel J."/>
            <person name="Ndikumana S."/>
            <person name="Charron P."/>
            <person name="St-Onge C."/>
            <person name="Giorgi J."/>
            <person name="Grigoriev I.V."/>
            <person name="Roux C."/>
            <person name="Martin F.M."/>
            <person name="Corradi N."/>
        </authorList>
    </citation>
    <scope>NUCLEOTIDE SEQUENCE [LARGE SCALE GENOMIC DNA]</scope>
    <source>
        <strain evidence="13 16">A5</strain>
    </source>
</reference>
<evidence type="ECO:0000256" key="1">
    <source>
        <dbReference type="ARBA" id="ARBA00004389"/>
    </source>
</evidence>
<dbReference type="GO" id="GO:0006888">
    <property type="term" value="P:endoplasmic reticulum to Golgi vesicle-mediated transport"/>
    <property type="evidence" value="ECO:0007669"/>
    <property type="project" value="TreeGrafter"/>
</dbReference>
<keyword evidence="5" id="KW-0677">Repeat</keyword>
<dbReference type="SMART" id="SM00320">
    <property type="entry name" value="WD40"/>
    <property type="match status" value="4"/>
</dbReference>
<evidence type="ECO:0000256" key="6">
    <source>
        <dbReference type="ARBA" id="ARBA00022824"/>
    </source>
</evidence>
<dbReference type="EMBL" id="LLXH01000389">
    <property type="protein sequence ID" value="PKC67469.1"/>
    <property type="molecule type" value="Genomic_DNA"/>
</dbReference>
<dbReference type="PANTHER" id="PTHR23284">
    <property type="entry name" value="PROLACTIN REGULATORY ELEMENT BINDING PROTEIN"/>
    <property type="match status" value="1"/>
</dbReference>
<accession>A0A2I1DSL8</accession>
<protein>
    <submittedName>
        <fullName evidence="14">WD40 repeat-like protein</fullName>
    </submittedName>
</protein>
<dbReference type="InterPro" id="IPR045260">
    <property type="entry name" value="Sec12-like"/>
</dbReference>
<keyword evidence="9 11" id="KW-1133">Transmembrane helix</keyword>
<evidence type="ECO:0000256" key="2">
    <source>
        <dbReference type="ARBA" id="ARBA00022448"/>
    </source>
</evidence>
<reference evidence="14 15" key="4">
    <citation type="submission" date="2017-10" db="EMBL/GenBank/DDBJ databases">
        <title>Genome analyses suggest a sexual origin of heterokaryosis in a supposedly ancient asexual fungus.</title>
        <authorList>
            <person name="Corradi N."/>
            <person name="Sedzielewska K."/>
            <person name="Noel J."/>
            <person name="Charron P."/>
            <person name="Farinelli L."/>
            <person name="Marton T."/>
            <person name="Kruger M."/>
            <person name="Pelin A."/>
            <person name="Brachmann A."/>
            <person name="Corradi N."/>
        </authorList>
    </citation>
    <scope>NUCLEOTIDE SEQUENCE [LARGE SCALE GENOMIC DNA]</scope>
    <source>
        <strain evidence="14 15">A1</strain>
    </source>
</reference>
<dbReference type="VEuPathDB" id="FungiDB:RhiirFUN_004771"/>
<evidence type="ECO:0000256" key="3">
    <source>
        <dbReference type="ARBA" id="ARBA00022574"/>
    </source>
</evidence>
<keyword evidence="6" id="KW-0256">Endoplasmic reticulum</keyword>
<evidence type="ECO:0000256" key="7">
    <source>
        <dbReference type="ARBA" id="ARBA00022892"/>
    </source>
</evidence>
<reference evidence="14 15" key="3">
    <citation type="submission" date="2017-10" db="EMBL/GenBank/DDBJ databases">
        <title>Extensive intraspecific genome diversity in a model arbuscular mycorrhizal fungus.</title>
        <authorList>
            <person name="Chen E.C.H."/>
            <person name="Morin E."/>
            <person name="Baudet D."/>
            <person name="Noel J."/>
            <person name="Ndikumana S."/>
            <person name="Charron P."/>
            <person name="St-Onge C."/>
            <person name="Giorgi J."/>
            <person name="Grigoriev I.V."/>
            <person name="Roux C."/>
            <person name="Martin F.M."/>
            <person name="Corradi N."/>
        </authorList>
    </citation>
    <scope>NUCLEOTIDE SEQUENCE [LARGE SCALE GENOMIC DNA]</scope>
    <source>
        <strain evidence="14 15">A1</strain>
    </source>
</reference>
<dbReference type="VEuPathDB" id="FungiDB:FUN_023959"/>
<evidence type="ECO:0000256" key="8">
    <source>
        <dbReference type="ARBA" id="ARBA00022927"/>
    </source>
</evidence>
<evidence type="ECO:0000256" key="5">
    <source>
        <dbReference type="ARBA" id="ARBA00022737"/>
    </source>
</evidence>
<keyword evidence="2" id="KW-0813">Transport</keyword>
<dbReference type="AlphaFoldDB" id="A0A2I1DSL8"/>
<organism evidence="14 15">
    <name type="scientific">Rhizophagus irregularis</name>
    <dbReference type="NCBI Taxonomy" id="588596"/>
    <lineage>
        <taxon>Eukaryota</taxon>
        <taxon>Fungi</taxon>
        <taxon>Fungi incertae sedis</taxon>
        <taxon>Mucoromycota</taxon>
        <taxon>Glomeromycotina</taxon>
        <taxon>Glomeromycetes</taxon>
        <taxon>Glomerales</taxon>
        <taxon>Glomeraceae</taxon>
        <taxon>Rhizophagus</taxon>
    </lineage>
</organism>
<name>A0A2I1DSL8_9GLOM</name>
<feature type="transmembrane region" description="Helical" evidence="11">
    <location>
        <begin position="367"/>
        <end position="387"/>
    </location>
</feature>
<dbReference type="Gene3D" id="2.130.10.10">
    <property type="entry name" value="YVTN repeat-like/Quinoprotein amine dehydrogenase"/>
    <property type="match status" value="1"/>
</dbReference>
<dbReference type="GO" id="GO:0015031">
    <property type="term" value="P:protein transport"/>
    <property type="evidence" value="ECO:0007669"/>
    <property type="project" value="UniProtKB-KW"/>
</dbReference>
<evidence type="ECO:0000313" key="13">
    <source>
        <dbReference type="EMBL" id="PKC13842.1"/>
    </source>
</evidence>
<dbReference type="GO" id="GO:0003400">
    <property type="term" value="P:regulation of COPII vesicle coating"/>
    <property type="evidence" value="ECO:0007669"/>
    <property type="project" value="TreeGrafter"/>
</dbReference>
<dbReference type="OrthoDB" id="2013972at2759"/>
<feature type="signal peptide" evidence="12">
    <location>
        <begin position="1"/>
        <end position="22"/>
    </location>
</feature>
<dbReference type="EMBL" id="LLXJ01000168">
    <property type="protein sequence ID" value="PKC13842.1"/>
    <property type="molecule type" value="Genomic_DNA"/>
</dbReference>
<dbReference type="InterPro" id="IPR036322">
    <property type="entry name" value="WD40_repeat_dom_sf"/>
</dbReference>
<evidence type="ECO:0000256" key="10">
    <source>
        <dbReference type="ARBA" id="ARBA00023136"/>
    </source>
</evidence>
<evidence type="ECO:0000313" key="15">
    <source>
        <dbReference type="Proteomes" id="UP000232688"/>
    </source>
</evidence>
<evidence type="ECO:0000313" key="16">
    <source>
        <dbReference type="Proteomes" id="UP000232722"/>
    </source>
</evidence>
<sequence>MATCSIIAVLAVFALDSELKMSRTIEKFSTKVDFPVYCTGFTPSGDILLGGGGGSGNTGVKNKLALFKLKIPEKTIEKLTETILSGEEDRPTCIAFHNEENIFSCGINSSEEKIIIGENNNCRIFKYSNEKIELVKTIQTMTSTNVDDYQKVTAFSQDGKLLATGGTDSKLTVLNYPSLRVAFPPVNFNKQEIYDLDFDPTGNQARYELLNDQIIIIHYIIIRECFHEIEKPVFRKSSRCQFRACRFGKGISARFFYTVVNMTSESRTFIVKWDAVTFERISTKVIGKRRITAFTISDNGKFLGFGASDHSIGICDSQTLKVLLHVPKVHGFPPTTIAFSHDSTLFVSGSADNTVHILQLPENFNPGIFQLVLILIGILIAFIAVFYQFNLIE</sequence>
<dbReference type="GO" id="GO:0005085">
    <property type="term" value="F:guanyl-nucleotide exchange factor activity"/>
    <property type="evidence" value="ECO:0007669"/>
    <property type="project" value="InterPro"/>
</dbReference>
<evidence type="ECO:0000256" key="9">
    <source>
        <dbReference type="ARBA" id="ARBA00022989"/>
    </source>
</evidence>
<proteinExistence type="predicted"/>
<dbReference type="GO" id="GO:0005789">
    <property type="term" value="C:endoplasmic reticulum membrane"/>
    <property type="evidence" value="ECO:0007669"/>
    <property type="project" value="UniProtKB-SubCell"/>
</dbReference>
<evidence type="ECO:0000256" key="12">
    <source>
        <dbReference type="SAM" id="SignalP"/>
    </source>
</evidence>
<dbReference type="PANTHER" id="PTHR23284:SF0">
    <property type="entry name" value="PROLACTIN REGULATORY ELEMENT-BINDING PROTEIN"/>
    <property type="match status" value="1"/>
</dbReference>
<keyword evidence="12" id="KW-0732">Signal</keyword>
<gene>
    <name evidence="14" type="ORF">RhiirA1_458387</name>
    <name evidence="13" type="ORF">RhiirA5_410134</name>
</gene>
<keyword evidence="10 11" id="KW-0472">Membrane</keyword>
<evidence type="ECO:0000256" key="4">
    <source>
        <dbReference type="ARBA" id="ARBA00022692"/>
    </source>
</evidence>
<reference evidence="13 16" key="1">
    <citation type="submission" date="2016-04" db="EMBL/GenBank/DDBJ databases">
        <title>Genome analyses suggest a sexual origin of heterokaryosis in a supposedly ancient asexual fungus.</title>
        <authorList>
            <person name="Ropars J."/>
            <person name="Sedzielewska K."/>
            <person name="Noel J."/>
            <person name="Charron P."/>
            <person name="Farinelli L."/>
            <person name="Marton T."/>
            <person name="Kruger M."/>
            <person name="Pelin A."/>
            <person name="Brachmann A."/>
            <person name="Corradi N."/>
        </authorList>
    </citation>
    <scope>NUCLEOTIDE SEQUENCE [LARGE SCALE GENOMIC DNA]</scope>
    <source>
        <strain evidence="13 16">A5</strain>
    </source>
</reference>
<evidence type="ECO:0000313" key="14">
    <source>
        <dbReference type="EMBL" id="PKC67469.1"/>
    </source>
</evidence>
<evidence type="ECO:0000256" key="11">
    <source>
        <dbReference type="SAM" id="Phobius"/>
    </source>
</evidence>
<keyword evidence="3" id="KW-0853">WD repeat</keyword>
<keyword evidence="7" id="KW-0931">ER-Golgi transport</keyword>
<feature type="chain" id="PRO_5014191919" evidence="12">
    <location>
        <begin position="23"/>
        <end position="393"/>
    </location>
</feature>
<dbReference type="VEuPathDB" id="FungiDB:RhiirA1_458387"/>
<dbReference type="InterPro" id="IPR015943">
    <property type="entry name" value="WD40/YVTN_repeat-like_dom_sf"/>
</dbReference>
<dbReference type="Proteomes" id="UP000232688">
    <property type="component" value="Unassembled WGS sequence"/>
</dbReference>
<dbReference type="Proteomes" id="UP000232722">
    <property type="component" value="Unassembled WGS sequence"/>
</dbReference>
<dbReference type="Pfam" id="PF00400">
    <property type="entry name" value="WD40"/>
    <property type="match status" value="2"/>
</dbReference>
<keyword evidence="8" id="KW-0653">Protein transport</keyword>
<comment type="caution">
    <text evidence="14">The sequence shown here is derived from an EMBL/GenBank/DDBJ whole genome shotgun (WGS) entry which is preliminary data.</text>
</comment>
<comment type="subcellular location">
    <subcellularLocation>
        <location evidence="1">Endoplasmic reticulum membrane</location>
        <topology evidence="1">Single-pass membrane protein</topology>
    </subcellularLocation>
</comment>
<keyword evidence="4 11" id="KW-0812">Transmembrane</keyword>
<dbReference type="InterPro" id="IPR001680">
    <property type="entry name" value="WD40_rpt"/>
</dbReference>
<dbReference type="SUPFAM" id="SSF50978">
    <property type="entry name" value="WD40 repeat-like"/>
    <property type="match status" value="1"/>
</dbReference>